<feature type="domain" description="Glycosyl hydrolase family 63 C-terminal" evidence="1">
    <location>
        <begin position="704"/>
        <end position="790"/>
    </location>
</feature>
<dbReference type="KEGG" id="spu:579636"/>
<evidence type="ECO:0008006" key="5">
    <source>
        <dbReference type="Google" id="ProtNLM"/>
    </source>
</evidence>
<dbReference type="Pfam" id="PF03200">
    <property type="entry name" value="Glyco_hydro_63"/>
    <property type="match status" value="1"/>
</dbReference>
<dbReference type="PANTHER" id="PTHR10412">
    <property type="entry name" value="MANNOSYL-OLIGOSACCHARIDE GLUCOSIDASE"/>
    <property type="match status" value="1"/>
</dbReference>
<dbReference type="InterPro" id="IPR004888">
    <property type="entry name" value="Glycoside_hydrolase_63"/>
</dbReference>
<dbReference type="OMA" id="ERTKYWK"/>
<dbReference type="Pfam" id="PF22422">
    <property type="entry name" value="MGH1-like_GH"/>
    <property type="match status" value="1"/>
</dbReference>
<evidence type="ECO:0000313" key="4">
    <source>
        <dbReference type="Proteomes" id="UP000007110"/>
    </source>
</evidence>
<dbReference type="InterPro" id="IPR012341">
    <property type="entry name" value="6hp_glycosidase-like_sf"/>
</dbReference>
<dbReference type="GO" id="GO:0009311">
    <property type="term" value="P:oligosaccharide metabolic process"/>
    <property type="evidence" value="ECO:0007669"/>
    <property type="project" value="InterPro"/>
</dbReference>
<sequence>MSEHLRLNEAEERVKDGNWKRWGPYLSERQWGTVREDYSTDGSCWEYFPHDHARSRAYRWGEDGLLGITDRECRLCFALSLWNGKDPILKERLYGLTGPEGNHGEDCKECYYYLDSSPTHSYMKALYKYPQGEYPYADLAGEAKKRSVQDPEYELEDTGVFNESKYWDVVAEYAKNTPNDMLSRITVYNRGPETATIHVLPTLWYRNTWIWGCSHEGCTMKPKMTLMKNGKTLCSHETLGKFVFVYDVGPDGEKPEILFTENETNMKKLYDVEHYTTFAKDGFNAYVIDGVKEAVDVRCRGTKCAPHYVLEVPAGEKAVVRSRFFAESEDPGTYFGEEAFDAVFEARIKETDQFYNQVIPANCNPEERSMARQCYGGLLWSKQFYHYIVESWLGGDKATPNPPESRKSGRNVEWKHLFNRDIISMPDKWEYPWYASWDLAFHMIPFAKIDPFFAKEQLLLFLREWYMAPNGQIPAYEFQFSDVNPPVHAWAVFRVFKMTGVRGQRDRLFLARCFQKLLINFTWWVNRKDPDGKNIFSGGFLGLDNIGVFDRSRPLPTGGHLEQADGTAWMAFFCVVMLDIALELARTDPTYEDMASKFFEHFVGIIDAMNAMSGGGGLWDEKDGFYYDVLKTPTCTVPLRIRSMVGLIPLYASLTLDEEVIEKLPGFKKRLDWFMKHRPDLSSHLAYMTREDTGKGRHLLGIPSRKNLKKVLKYMLDEEEFLSPYGIRSLSKIHASQPFQFHVEGEEYRVDYVPGESNTYLFGGNSNWRGPIWLCVNYLIIESLERYDFFYGETFKVECPTGSGNMMRLKDVAKEISSRIVNLFLPDESGKRPCHGSSDLYKDDPNWKDLVLFYEYFHGDTGCGVGASHQTGWTAVVASCLEKVKKA</sequence>
<accession>A0A7M7RB74</accession>
<dbReference type="OrthoDB" id="14419at2759"/>
<reference evidence="4" key="1">
    <citation type="submission" date="2015-02" db="EMBL/GenBank/DDBJ databases">
        <title>Genome sequencing for Strongylocentrotus purpuratus.</title>
        <authorList>
            <person name="Murali S."/>
            <person name="Liu Y."/>
            <person name="Vee V."/>
            <person name="English A."/>
            <person name="Wang M."/>
            <person name="Skinner E."/>
            <person name="Han Y."/>
            <person name="Muzny D.M."/>
            <person name="Worley K.C."/>
            <person name="Gibbs R.A."/>
        </authorList>
    </citation>
    <scope>NUCLEOTIDE SEQUENCE</scope>
</reference>
<dbReference type="Proteomes" id="UP000007110">
    <property type="component" value="Unassembled WGS sequence"/>
</dbReference>
<dbReference type="InterPro" id="IPR054491">
    <property type="entry name" value="MGH1-like_GH"/>
</dbReference>
<feature type="domain" description="Mannosylglycerate hydrolase MGH1-like glycoside hydrolase" evidence="2">
    <location>
        <begin position="431"/>
        <end position="534"/>
    </location>
</feature>
<evidence type="ECO:0000313" key="3">
    <source>
        <dbReference type="EnsemblMetazoa" id="XP_784834"/>
    </source>
</evidence>
<reference evidence="3" key="2">
    <citation type="submission" date="2021-01" db="UniProtKB">
        <authorList>
            <consortium name="EnsemblMetazoa"/>
        </authorList>
    </citation>
    <scope>IDENTIFICATION</scope>
</reference>
<dbReference type="PANTHER" id="PTHR10412:SF10">
    <property type="entry name" value="GLYCOSYL HYDROLASE FAMILY 63 C-TERMINAL DOMAIN-CONTAINING PROTEIN"/>
    <property type="match status" value="1"/>
</dbReference>
<dbReference type="InterPro" id="IPR031335">
    <property type="entry name" value="Glyco_hydro_63_C"/>
</dbReference>
<dbReference type="InterPro" id="IPR008928">
    <property type="entry name" value="6-hairpin_glycosidase_sf"/>
</dbReference>
<evidence type="ECO:0000259" key="1">
    <source>
        <dbReference type="Pfam" id="PF03200"/>
    </source>
</evidence>
<organism evidence="3 4">
    <name type="scientific">Strongylocentrotus purpuratus</name>
    <name type="common">Purple sea urchin</name>
    <dbReference type="NCBI Taxonomy" id="7668"/>
    <lineage>
        <taxon>Eukaryota</taxon>
        <taxon>Metazoa</taxon>
        <taxon>Echinodermata</taxon>
        <taxon>Eleutherozoa</taxon>
        <taxon>Echinozoa</taxon>
        <taxon>Echinoidea</taxon>
        <taxon>Euechinoidea</taxon>
        <taxon>Echinacea</taxon>
        <taxon>Camarodonta</taxon>
        <taxon>Echinidea</taxon>
        <taxon>Strongylocentrotidae</taxon>
        <taxon>Strongylocentrotus</taxon>
    </lineage>
</organism>
<dbReference type="GeneID" id="579636"/>
<dbReference type="RefSeq" id="XP_784834.3">
    <property type="nucleotide sequence ID" value="XM_779741.5"/>
</dbReference>
<dbReference type="SUPFAM" id="SSF48208">
    <property type="entry name" value="Six-hairpin glycosidases"/>
    <property type="match status" value="1"/>
</dbReference>
<protein>
    <recommendedName>
        <fullName evidence="5">Glucosidase</fullName>
    </recommendedName>
</protein>
<keyword evidence="4" id="KW-1185">Reference proteome</keyword>
<dbReference type="InParanoid" id="A0A7M7RB74"/>
<dbReference type="GO" id="GO:0004573">
    <property type="term" value="F:Glc3Man9GlcNAc2 oligosaccharide glucosidase activity"/>
    <property type="evidence" value="ECO:0007669"/>
    <property type="project" value="InterPro"/>
</dbReference>
<proteinExistence type="predicted"/>
<name>A0A7M7RB74_STRPU</name>
<dbReference type="EnsemblMetazoa" id="XM_779741">
    <property type="protein sequence ID" value="XP_784834"/>
    <property type="gene ID" value="LOC579636"/>
</dbReference>
<evidence type="ECO:0000259" key="2">
    <source>
        <dbReference type="Pfam" id="PF22422"/>
    </source>
</evidence>
<dbReference type="AlphaFoldDB" id="A0A7M7RB74"/>
<dbReference type="Gene3D" id="1.50.10.10">
    <property type="match status" value="1"/>
</dbReference>